<organism evidence="2 3">
    <name type="scientific">Rhodococcus pyridinivorans KG-16</name>
    <dbReference type="NCBI Taxonomy" id="1441730"/>
    <lineage>
        <taxon>Bacteria</taxon>
        <taxon>Bacillati</taxon>
        <taxon>Actinomycetota</taxon>
        <taxon>Actinomycetes</taxon>
        <taxon>Mycobacteriales</taxon>
        <taxon>Nocardiaceae</taxon>
        <taxon>Rhodococcus</taxon>
    </lineage>
</organism>
<sequence length="88" mass="8293">MTRSVRNAVAVCVVAAATTLGTAGVASAEPAPPRVCSLGDLVLRSLNLVDCVDPPTGSAGVATGSADSAGSSTGSSGLGITGYGAMIG</sequence>
<name>A0A0V9UL27_9NOCA</name>
<evidence type="ECO:0000313" key="3">
    <source>
        <dbReference type="Proteomes" id="UP000053060"/>
    </source>
</evidence>
<dbReference type="PATRIC" id="fig|1441730.3.peg.2618"/>
<reference evidence="2 3" key="2">
    <citation type="journal article" date="2016" name="Genome Announc.">
        <title>Draft Genome Sequence of a Versatile Hydrocarbon-Degrading Bacterium, Rhodococcus pyridinivorans Strain KG-16, Collected from Oil Fields in India.</title>
        <authorList>
            <person name="Aggarwal R.K."/>
            <person name="Dawar C."/>
            <person name="Phanindranath R."/>
            <person name="Mutnuri L."/>
            <person name="Dayal A.M."/>
        </authorList>
    </citation>
    <scope>NUCLEOTIDE SEQUENCE [LARGE SCALE GENOMIC DNA]</scope>
    <source>
        <strain evidence="2 3">KG-16</strain>
    </source>
</reference>
<feature type="chain" id="PRO_5006898483" description="Secreted protein" evidence="1">
    <location>
        <begin position="29"/>
        <end position="88"/>
    </location>
</feature>
<feature type="signal peptide" evidence="1">
    <location>
        <begin position="1"/>
        <end position="28"/>
    </location>
</feature>
<dbReference type="EMBL" id="AZXY01000005">
    <property type="protein sequence ID" value="KSZ58704.1"/>
    <property type="molecule type" value="Genomic_DNA"/>
</dbReference>
<gene>
    <name evidence="2" type="ORF">Z045_12590</name>
</gene>
<protein>
    <recommendedName>
        <fullName evidence="4">Secreted protein</fullName>
    </recommendedName>
</protein>
<keyword evidence="1" id="KW-0732">Signal</keyword>
<evidence type="ECO:0000256" key="1">
    <source>
        <dbReference type="SAM" id="SignalP"/>
    </source>
</evidence>
<evidence type="ECO:0008006" key="4">
    <source>
        <dbReference type="Google" id="ProtNLM"/>
    </source>
</evidence>
<dbReference type="AlphaFoldDB" id="A0A0V9UL27"/>
<comment type="caution">
    <text evidence="2">The sequence shown here is derived from an EMBL/GenBank/DDBJ whole genome shotgun (WGS) entry which is preliminary data.</text>
</comment>
<dbReference type="Proteomes" id="UP000053060">
    <property type="component" value="Unassembled WGS sequence"/>
</dbReference>
<proteinExistence type="predicted"/>
<accession>A0A0V9UL27</accession>
<reference evidence="3" key="1">
    <citation type="submission" date="2015-01" db="EMBL/GenBank/DDBJ databases">
        <title>Draft genome sequence of Rhodococcus pyridinivorans strain KG-16, a hydrocarbon-degrading bacterium.</title>
        <authorList>
            <person name="Aggarwal R.K."/>
            <person name="Dawar C."/>
        </authorList>
    </citation>
    <scope>NUCLEOTIDE SEQUENCE [LARGE SCALE GENOMIC DNA]</scope>
    <source>
        <strain evidence="3">KG-16</strain>
    </source>
</reference>
<evidence type="ECO:0000313" key="2">
    <source>
        <dbReference type="EMBL" id="KSZ58704.1"/>
    </source>
</evidence>
<dbReference type="RefSeq" id="WP_060652145.1">
    <property type="nucleotide sequence ID" value="NZ_AZXY01000005.1"/>
</dbReference>